<evidence type="ECO:0000313" key="2">
    <source>
        <dbReference type="EMBL" id="RBT68322.1"/>
    </source>
</evidence>
<keyword evidence="1" id="KW-0378">Hydrolase</keyword>
<dbReference type="InterPro" id="IPR001261">
    <property type="entry name" value="ArgE/DapE_CS"/>
</dbReference>
<reference evidence="2 3" key="1">
    <citation type="submission" date="2015-06" db="EMBL/GenBank/DDBJ databases">
        <title>The Genome Sequence of Enterococcus hirae 88EA1.</title>
        <authorList>
            <consortium name="The Broad Institute Genomics Platform"/>
            <consortium name="The Broad Institute Genome Sequencing Center for Infectious Disease"/>
            <person name="Earl A.M."/>
            <person name="Van Tyne D."/>
            <person name="Lebreton F."/>
            <person name="Saavedra J.T."/>
            <person name="Gilmore M.S."/>
            <person name="Manson McGuire A."/>
            <person name="Clock S."/>
            <person name="Crupain M."/>
            <person name="Rangan U."/>
            <person name="Young S."/>
            <person name="Abouelleil A."/>
            <person name="Cao P."/>
            <person name="Chapman S.B."/>
            <person name="Griggs A."/>
            <person name="Priest M."/>
            <person name="Shea T."/>
            <person name="Wortman J."/>
            <person name="Nusbaum C."/>
            <person name="Birren B."/>
        </authorList>
    </citation>
    <scope>NUCLEOTIDE SEQUENCE [LARGE SCALE GENOMIC DNA]</scope>
    <source>
        <strain evidence="2 3">88EA1</strain>
    </source>
</reference>
<organism evidence="2 3">
    <name type="scientific">Enterococcus hirae</name>
    <dbReference type="NCBI Taxonomy" id="1354"/>
    <lineage>
        <taxon>Bacteria</taxon>
        <taxon>Bacillati</taxon>
        <taxon>Bacillota</taxon>
        <taxon>Bacilli</taxon>
        <taxon>Lactobacillales</taxon>
        <taxon>Enterococcaceae</taxon>
        <taxon>Enterococcus</taxon>
    </lineage>
</organism>
<comment type="caution">
    <text evidence="2">The sequence shown here is derived from an EMBL/GenBank/DDBJ whole genome shotgun (WGS) entry which is preliminary data.</text>
</comment>
<name>A0AB37IBS3_ENTHR</name>
<dbReference type="EMBL" id="LESJ01000005">
    <property type="protein sequence ID" value="RBT68322.1"/>
    <property type="molecule type" value="Genomic_DNA"/>
</dbReference>
<dbReference type="PROSITE" id="PS00758">
    <property type="entry name" value="ARGE_DAPE_CPG2_1"/>
    <property type="match status" value="1"/>
</dbReference>
<evidence type="ECO:0000313" key="3">
    <source>
        <dbReference type="Proteomes" id="UP000253498"/>
    </source>
</evidence>
<dbReference type="SUPFAM" id="SSF53187">
    <property type="entry name" value="Zn-dependent exopeptidases"/>
    <property type="match status" value="1"/>
</dbReference>
<dbReference type="Proteomes" id="UP000253498">
    <property type="component" value="Unassembled WGS sequence"/>
</dbReference>
<dbReference type="AlphaFoldDB" id="A0AB37IBS3"/>
<gene>
    <name evidence="2" type="ORF">EB03_01449</name>
</gene>
<evidence type="ECO:0008006" key="4">
    <source>
        <dbReference type="Google" id="ProtNLM"/>
    </source>
</evidence>
<accession>A0AB37IBS3</accession>
<proteinExistence type="predicted"/>
<evidence type="ECO:0000256" key="1">
    <source>
        <dbReference type="ARBA" id="ARBA00022801"/>
    </source>
</evidence>
<protein>
    <recommendedName>
        <fullName evidence="4">Dipeptidase PepV</fullName>
    </recommendedName>
</protein>
<dbReference type="Gene3D" id="3.40.630.10">
    <property type="entry name" value="Zn peptidases"/>
    <property type="match status" value="1"/>
</dbReference>
<sequence>MKKSKSMIDEHWEEFLEFLQTVMKVPSVKGEPEDHAPFGKAPREVLDLVLKKGKEVGFKTKVIDDAIGYVQWGEDDEDYIGIIGHLDVVPAGSGWDFPPFDLSEKDDLLNQK</sequence>